<accession>A0ABV0ET62</accession>
<evidence type="ECO:0000256" key="1">
    <source>
        <dbReference type="ARBA" id="ARBA00022679"/>
    </source>
</evidence>
<evidence type="ECO:0000259" key="3">
    <source>
        <dbReference type="PROSITE" id="PS51186"/>
    </source>
</evidence>
<dbReference type="InterPro" id="IPR016181">
    <property type="entry name" value="Acyl_CoA_acyltransferase"/>
</dbReference>
<name>A0ABV0ET62_9ENTE</name>
<dbReference type="PANTHER" id="PTHR10908">
    <property type="entry name" value="SEROTONIN N-ACETYLTRANSFERASE"/>
    <property type="match status" value="1"/>
</dbReference>
<dbReference type="InterPro" id="IPR051635">
    <property type="entry name" value="SNAT-like"/>
</dbReference>
<reference evidence="4 5" key="2">
    <citation type="submission" date="2024-02" db="EMBL/GenBank/DDBJ databases">
        <title>The Genome Sequence of Enterococcus sp. DIV0159.</title>
        <authorList>
            <person name="Earl A."/>
            <person name="Manson A."/>
            <person name="Gilmore M."/>
            <person name="Sanders J."/>
            <person name="Shea T."/>
            <person name="Howe W."/>
            <person name="Livny J."/>
            <person name="Cuomo C."/>
            <person name="Neafsey D."/>
            <person name="Birren B."/>
        </authorList>
    </citation>
    <scope>NUCLEOTIDE SEQUENCE [LARGE SCALE GENOMIC DNA]</scope>
    <source>
        <strain evidence="4 5">665A</strain>
    </source>
</reference>
<organism evidence="4 5">
    <name type="scientific">Candidatus Enterococcus ferrettii</name>
    <dbReference type="NCBI Taxonomy" id="2815324"/>
    <lineage>
        <taxon>Bacteria</taxon>
        <taxon>Bacillati</taxon>
        <taxon>Bacillota</taxon>
        <taxon>Bacilli</taxon>
        <taxon>Lactobacillales</taxon>
        <taxon>Enterococcaceae</taxon>
        <taxon>Enterococcus</taxon>
    </lineage>
</organism>
<dbReference type="Pfam" id="PF13508">
    <property type="entry name" value="Acetyltransf_7"/>
    <property type="match status" value="1"/>
</dbReference>
<dbReference type="Gene3D" id="3.40.630.30">
    <property type="match status" value="1"/>
</dbReference>
<dbReference type="PROSITE" id="PS51186">
    <property type="entry name" value="GNAT"/>
    <property type="match status" value="1"/>
</dbReference>
<feature type="domain" description="N-acetyltransferase" evidence="3">
    <location>
        <begin position="3"/>
        <end position="163"/>
    </location>
</feature>
<proteinExistence type="predicted"/>
<dbReference type="PANTHER" id="PTHR10908:SF0">
    <property type="entry name" value="SEROTONIN N-ACETYLTRANSFERASE"/>
    <property type="match status" value="1"/>
</dbReference>
<dbReference type="Proteomes" id="UP000664357">
    <property type="component" value="Unassembled WGS sequence"/>
</dbReference>
<protein>
    <recommendedName>
        <fullName evidence="3">N-acetyltransferase domain-containing protein</fullName>
    </recommendedName>
</protein>
<dbReference type="RefSeq" id="WP_207701686.1">
    <property type="nucleotide sequence ID" value="NZ_JAFREL020000002.1"/>
</dbReference>
<evidence type="ECO:0000313" key="4">
    <source>
        <dbReference type="EMBL" id="MEO1770778.1"/>
    </source>
</evidence>
<dbReference type="EMBL" id="JAFREL020000002">
    <property type="protein sequence ID" value="MEO1770778.1"/>
    <property type="molecule type" value="Genomic_DNA"/>
</dbReference>
<keyword evidence="1" id="KW-0808">Transferase</keyword>
<dbReference type="CDD" id="cd04301">
    <property type="entry name" value="NAT_SF"/>
    <property type="match status" value="1"/>
</dbReference>
<evidence type="ECO:0000313" key="5">
    <source>
        <dbReference type="Proteomes" id="UP000664357"/>
    </source>
</evidence>
<dbReference type="InterPro" id="IPR000182">
    <property type="entry name" value="GNAT_dom"/>
</dbReference>
<keyword evidence="2" id="KW-0012">Acyltransferase</keyword>
<dbReference type="SUPFAM" id="SSF55729">
    <property type="entry name" value="Acyl-CoA N-acyltransferases (Nat)"/>
    <property type="match status" value="1"/>
</dbReference>
<evidence type="ECO:0000256" key="2">
    <source>
        <dbReference type="ARBA" id="ARBA00023315"/>
    </source>
</evidence>
<comment type="caution">
    <text evidence="4">The sequence shown here is derived from an EMBL/GenBank/DDBJ whole genome shotgun (WGS) entry which is preliminary data.</text>
</comment>
<sequence>MAINFRAPLITEIDKIIAIEISGFSPEEAATKKAMKERIQLISDSFIVAADKENQPIGYVVGPVIQERYLYDELFEKSTVNSETGGYQSVLSLVVSPEYRGTGVASGMLEELKRVAKNHNRSGITLTCLETLIPFYEKNGFKVEGISDSQHAGETWYNMVLDL</sequence>
<gene>
    <name evidence="4" type="ORF">JZO67_002731</name>
</gene>
<reference evidence="4 5" key="1">
    <citation type="submission" date="2021-03" db="EMBL/GenBank/DDBJ databases">
        <authorList>
            <person name="Gilmore M.S."/>
            <person name="Schwartzman J."/>
            <person name="Van Tyne D."/>
            <person name="Martin M."/>
            <person name="Earl A.M."/>
            <person name="Manson A.L."/>
            <person name="Straub T."/>
            <person name="Salamzade R."/>
            <person name="Saavedra J."/>
            <person name="Lebreton F."/>
            <person name="Prichula J."/>
            <person name="Schaufler K."/>
            <person name="Gaca A."/>
            <person name="Sgardioli B."/>
            <person name="Wagenaar J."/>
            <person name="Strong T."/>
        </authorList>
    </citation>
    <scope>NUCLEOTIDE SEQUENCE [LARGE SCALE GENOMIC DNA]</scope>
    <source>
        <strain evidence="4 5">665A</strain>
    </source>
</reference>
<keyword evidence="5" id="KW-1185">Reference proteome</keyword>